<evidence type="ECO:0000313" key="2">
    <source>
        <dbReference type="EMBL" id="QHT24738.1"/>
    </source>
</evidence>
<feature type="coiled-coil region" evidence="1">
    <location>
        <begin position="44"/>
        <end position="71"/>
    </location>
</feature>
<dbReference type="EMBL" id="MN739748">
    <property type="protein sequence ID" value="QHT24738.1"/>
    <property type="molecule type" value="Genomic_DNA"/>
</dbReference>
<organism evidence="2">
    <name type="scientific">viral metagenome</name>
    <dbReference type="NCBI Taxonomy" id="1070528"/>
    <lineage>
        <taxon>unclassified sequences</taxon>
        <taxon>metagenomes</taxon>
        <taxon>organismal metagenomes</taxon>
    </lineage>
</organism>
<protein>
    <submittedName>
        <fullName evidence="2">Uncharacterized protein</fullName>
    </submittedName>
</protein>
<name>A0A6C0E7H6_9ZZZZ</name>
<keyword evidence="1" id="KW-0175">Coiled coil</keyword>
<proteinExistence type="predicted"/>
<accession>A0A6C0E7H6</accession>
<dbReference type="AlphaFoldDB" id="A0A6C0E7H6"/>
<sequence>MSLVCTDFDKQYKKLQEFRNHYLKMIRLVLNNSDKMTFEQILTYHELEGKINQLNKTIQEFSSDLQGLKKKTQMDESDHKMIKTFKDLLPFMISYYNQIPDDSSEN</sequence>
<reference evidence="2" key="1">
    <citation type="journal article" date="2020" name="Nature">
        <title>Giant virus diversity and host interactions through global metagenomics.</title>
        <authorList>
            <person name="Schulz F."/>
            <person name="Roux S."/>
            <person name="Paez-Espino D."/>
            <person name="Jungbluth S."/>
            <person name="Walsh D.A."/>
            <person name="Denef V.J."/>
            <person name="McMahon K.D."/>
            <person name="Konstantinidis K.T."/>
            <person name="Eloe-Fadrosh E.A."/>
            <person name="Kyrpides N.C."/>
            <person name="Woyke T."/>
        </authorList>
    </citation>
    <scope>NUCLEOTIDE SEQUENCE</scope>
    <source>
        <strain evidence="2">GVMAG-M-3300023179-150</strain>
    </source>
</reference>
<evidence type="ECO:0000256" key="1">
    <source>
        <dbReference type="SAM" id="Coils"/>
    </source>
</evidence>